<sequence length="144" mass="17013">MALYPDGVKGFQYNNDVDDNGNVITYIQEDEDTFNMYVCNDVQSSYVVKDIIQQNSLYKRDLKYEKNGFYICKVDMLIPSNEDINQYLENEEHINAILFDMWTSDKDGYSCLYIKDKKYIIDISVSFISNNDVEEKKEEDKQEE</sequence>
<evidence type="ECO:0000313" key="1">
    <source>
        <dbReference type="EMBL" id="QHT95869.1"/>
    </source>
</evidence>
<reference evidence="1" key="1">
    <citation type="journal article" date="2020" name="Nature">
        <title>Giant virus diversity and host interactions through global metagenomics.</title>
        <authorList>
            <person name="Schulz F."/>
            <person name="Roux S."/>
            <person name="Paez-Espino D."/>
            <person name="Jungbluth S."/>
            <person name="Walsh D.A."/>
            <person name="Denef V.J."/>
            <person name="McMahon K.D."/>
            <person name="Konstantinidis K.T."/>
            <person name="Eloe-Fadrosh E.A."/>
            <person name="Kyrpides N.C."/>
            <person name="Woyke T."/>
        </authorList>
    </citation>
    <scope>NUCLEOTIDE SEQUENCE</scope>
    <source>
        <strain evidence="1">GVMAG-M-3300024301-20</strain>
    </source>
</reference>
<dbReference type="AlphaFoldDB" id="A0A6C0IT06"/>
<name>A0A6C0IT06_9ZZZZ</name>
<accession>A0A6C0IT06</accession>
<organism evidence="1">
    <name type="scientific">viral metagenome</name>
    <dbReference type="NCBI Taxonomy" id="1070528"/>
    <lineage>
        <taxon>unclassified sequences</taxon>
        <taxon>metagenomes</taxon>
        <taxon>organismal metagenomes</taxon>
    </lineage>
</organism>
<proteinExistence type="predicted"/>
<dbReference type="EMBL" id="MN740247">
    <property type="protein sequence ID" value="QHT95869.1"/>
    <property type="molecule type" value="Genomic_DNA"/>
</dbReference>
<protein>
    <submittedName>
        <fullName evidence="1">Uncharacterized protein</fullName>
    </submittedName>
</protein>